<keyword evidence="1" id="KW-1133">Transmembrane helix</keyword>
<sequence length="200" mass="22653">MKSLLKVFLWFPATIICLFFTISTYSQFSHTRGFQGLIRQEVTDFKNKPVTFAALPKIAFEIKTALAKEDARPLIIERYLTNYNSPMQGMADYIVKTSDRFNLDPYLVIAIAQQESNLGKLMPPNCHNAWGWGIHSDGTLCFDSWNEGINTFISGISEKYLAYGLRTPEEIMTRYNATSPGGAWAKGVNQFLEDLQTGSW</sequence>
<dbReference type="EMBL" id="LCCN01000022">
    <property type="protein sequence ID" value="KKS31108.1"/>
    <property type="molecule type" value="Genomic_DNA"/>
</dbReference>
<protein>
    <recommendedName>
        <fullName evidence="4">Mannosyl-glycoprotein endo-beta-N-acetylglucosamidase-like domain-containing protein</fullName>
    </recommendedName>
</protein>
<reference evidence="2 3" key="1">
    <citation type="journal article" date="2015" name="Nature">
        <title>rRNA introns, odd ribosomes, and small enigmatic genomes across a large radiation of phyla.</title>
        <authorList>
            <person name="Brown C.T."/>
            <person name="Hug L.A."/>
            <person name="Thomas B.C."/>
            <person name="Sharon I."/>
            <person name="Castelle C.J."/>
            <person name="Singh A."/>
            <person name="Wilkins M.J."/>
            <person name="Williams K.H."/>
            <person name="Banfield J.F."/>
        </authorList>
    </citation>
    <scope>NUCLEOTIDE SEQUENCE [LARGE SCALE GENOMIC DNA]</scope>
</reference>
<comment type="caution">
    <text evidence="2">The sequence shown here is derived from an EMBL/GenBank/DDBJ whole genome shotgun (WGS) entry which is preliminary data.</text>
</comment>
<dbReference type="Gene3D" id="1.10.530.10">
    <property type="match status" value="1"/>
</dbReference>
<feature type="transmembrane region" description="Helical" evidence="1">
    <location>
        <begin position="7"/>
        <end position="25"/>
    </location>
</feature>
<keyword evidence="1" id="KW-0812">Transmembrane</keyword>
<proteinExistence type="predicted"/>
<organism evidence="2 3">
    <name type="scientific">Candidatus Amesbacteria bacterium GW2011_GWA2_42_12</name>
    <dbReference type="NCBI Taxonomy" id="1618356"/>
    <lineage>
        <taxon>Bacteria</taxon>
        <taxon>Candidatus Amesiibacteriota</taxon>
    </lineage>
</organism>
<evidence type="ECO:0000313" key="3">
    <source>
        <dbReference type="Proteomes" id="UP000034160"/>
    </source>
</evidence>
<evidence type="ECO:0000256" key="1">
    <source>
        <dbReference type="SAM" id="Phobius"/>
    </source>
</evidence>
<dbReference type="STRING" id="1618356.UU93_C0022G0004"/>
<evidence type="ECO:0008006" key="4">
    <source>
        <dbReference type="Google" id="ProtNLM"/>
    </source>
</evidence>
<dbReference type="SUPFAM" id="SSF53955">
    <property type="entry name" value="Lysozyme-like"/>
    <property type="match status" value="1"/>
</dbReference>
<gene>
    <name evidence="2" type="ORF">UU93_C0022G0004</name>
</gene>
<evidence type="ECO:0000313" key="2">
    <source>
        <dbReference type="EMBL" id="KKS31108.1"/>
    </source>
</evidence>
<dbReference type="AlphaFoldDB" id="A0A0G1B0T0"/>
<dbReference type="InterPro" id="IPR023346">
    <property type="entry name" value="Lysozyme-like_dom_sf"/>
</dbReference>
<name>A0A0G1B0T0_9BACT</name>
<keyword evidence="1" id="KW-0472">Membrane</keyword>
<accession>A0A0G1B0T0</accession>
<dbReference type="Proteomes" id="UP000034160">
    <property type="component" value="Unassembled WGS sequence"/>
</dbReference>